<dbReference type="SUPFAM" id="SSF53474">
    <property type="entry name" value="alpha/beta-Hydrolases"/>
    <property type="match status" value="1"/>
</dbReference>
<dbReference type="Pfam" id="PF12697">
    <property type="entry name" value="Abhydrolase_6"/>
    <property type="match status" value="1"/>
</dbReference>
<evidence type="ECO:0000313" key="2">
    <source>
        <dbReference type="EMBL" id="PZF80826.1"/>
    </source>
</evidence>
<dbReference type="AlphaFoldDB" id="A0A2W2C505"/>
<reference evidence="2 3" key="1">
    <citation type="submission" date="2018-01" db="EMBL/GenBank/DDBJ databases">
        <title>Draft genome sequence of Jiangella sp. GTF31.</title>
        <authorList>
            <person name="Sahin N."/>
            <person name="Ay H."/>
            <person name="Saygin H."/>
        </authorList>
    </citation>
    <scope>NUCLEOTIDE SEQUENCE [LARGE SCALE GENOMIC DNA]</scope>
    <source>
        <strain evidence="2 3">GTF31</strain>
    </source>
</reference>
<keyword evidence="2" id="KW-0378">Hydrolase</keyword>
<keyword evidence="3" id="KW-1185">Reference proteome</keyword>
<sequence>MTEYVTTALGDRVAFDRYGDGPGLIFVAGAGPFRAIDPVTTETAELAAERGIATIVYDRIGRGESEATGRIGLDRELAALRALMDLLGGEAALCGHSSGCSISLAAAANGLPVTALALWEAPIAPVGTVAEWIGEVERRMDAGDCDGALTHYMKDMPPEWLAEAKKDPMYEMFAAQVVSYRADGESLVWADSGPQAELFADVRVPTAFLLGEKTFDEMHVAAASVLAAIPGSVKKVMPGADHTWESAPMAAELARFVQSASGRG</sequence>
<gene>
    <name evidence="2" type="ORF">C1I92_23980</name>
</gene>
<evidence type="ECO:0000259" key="1">
    <source>
        <dbReference type="Pfam" id="PF12697"/>
    </source>
</evidence>
<accession>A0A2W2C505</accession>
<dbReference type="RefSeq" id="WP_111257165.1">
    <property type="nucleotide sequence ID" value="NZ_POTW01000074.1"/>
</dbReference>
<protein>
    <submittedName>
        <fullName evidence="2">Alpha/beta hydrolase</fullName>
    </submittedName>
</protein>
<dbReference type="InterPro" id="IPR000073">
    <property type="entry name" value="AB_hydrolase_1"/>
</dbReference>
<dbReference type="Proteomes" id="UP000248764">
    <property type="component" value="Unassembled WGS sequence"/>
</dbReference>
<dbReference type="Gene3D" id="3.40.50.1820">
    <property type="entry name" value="alpha/beta hydrolase"/>
    <property type="match status" value="1"/>
</dbReference>
<comment type="caution">
    <text evidence="2">The sequence shown here is derived from an EMBL/GenBank/DDBJ whole genome shotgun (WGS) entry which is preliminary data.</text>
</comment>
<organism evidence="2 3">
    <name type="scientific">Jiangella anatolica</name>
    <dbReference type="NCBI Taxonomy" id="2670374"/>
    <lineage>
        <taxon>Bacteria</taxon>
        <taxon>Bacillati</taxon>
        <taxon>Actinomycetota</taxon>
        <taxon>Actinomycetes</taxon>
        <taxon>Jiangellales</taxon>
        <taxon>Jiangellaceae</taxon>
        <taxon>Jiangella</taxon>
    </lineage>
</organism>
<dbReference type="GO" id="GO:0016787">
    <property type="term" value="F:hydrolase activity"/>
    <property type="evidence" value="ECO:0007669"/>
    <property type="project" value="UniProtKB-KW"/>
</dbReference>
<proteinExistence type="predicted"/>
<evidence type="ECO:0000313" key="3">
    <source>
        <dbReference type="Proteomes" id="UP000248764"/>
    </source>
</evidence>
<name>A0A2W2C505_9ACTN</name>
<feature type="domain" description="AB hydrolase-1" evidence="1">
    <location>
        <begin position="24"/>
        <end position="248"/>
    </location>
</feature>
<dbReference type="InterPro" id="IPR029058">
    <property type="entry name" value="AB_hydrolase_fold"/>
</dbReference>
<dbReference type="EMBL" id="POTW01000074">
    <property type="protein sequence ID" value="PZF80826.1"/>
    <property type="molecule type" value="Genomic_DNA"/>
</dbReference>